<proteinExistence type="predicted"/>
<keyword evidence="3" id="KW-1185">Reference proteome</keyword>
<reference evidence="2 3" key="1">
    <citation type="journal article" date="2013" name="Genome Announc.">
        <title>Draft Genome Sequence of Winogradskyella psychrotolerans RS-3T, Isolated from the Marine Transect of Kongsfjorden, Ny-Alesund, Svalbard, Arctic Ocean.</title>
        <authorList>
            <person name="Kumar Pinnaka A."/>
            <person name="Ara S."/>
            <person name="Singh A."/>
            <person name="Shivaji S."/>
        </authorList>
    </citation>
    <scope>NUCLEOTIDE SEQUENCE [LARGE SCALE GENOMIC DNA]</scope>
    <source>
        <strain evidence="2 3">RS-3</strain>
    </source>
</reference>
<dbReference type="Proteomes" id="UP000014962">
    <property type="component" value="Unassembled WGS sequence"/>
</dbReference>
<evidence type="ECO:0000313" key="2">
    <source>
        <dbReference type="EMBL" id="EPR72994.1"/>
    </source>
</evidence>
<dbReference type="EMBL" id="ATMR01000097">
    <property type="protein sequence ID" value="EPR72994.1"/>
    <property type="molecule type" value="Genomic_DNA"/>
</dbReference>
<feature type="domain" description="HEPN" evidence="1">
    <location>
        <begin position="8"/>
        <end position="54"/>
    </location>
</feature>
<dbReference type="RefSeq" id="WP_020895002.1">
    <property type="nucleotide sequence ID" value="NZ_ATMR01000097.1"/>
</dbReference>
<dbReference type="AlphaFoldDB" id="S7X1T4"/>
<dbReference type="InterPro" id="IPR007842">
    <property type="entry name" value="HEPN_dom"/>
</dbReference>
<dbReference type="STRING" id="641526.ADIWIN_2082"/>
<evidence type="ECO:0000259" key="1">
    <source>
        <dbReference type="Pfam" id="PF05168"/>
    </source>
</evidence>
<organism evidence="2 3">
    <name type="scientific">Winogradskyella psychrotolerans RS-3</name>
    <dbReference type="NCBI Taxonomy" id="641526"/>
    <lineage>
        <taxon>Bacteria</taxon>
        <taxon>Pseudomonadati</taxon>
        <taxon>Bacteroidota</taxon>
        <taxon>Flavobacteriia</taxon>
        <taxon>Flavobacteriales</taxon>
        <taxon>Flavobacteriaceae</taxon>
        <taxon>Winogradskyella</taxon>
    </lineage>
</organism>
<dbReference type="Pfam" id="PF05168">
    <property type="entry name" value="HEPN"/>
    <property type="match status" value="1"/>
</dbReference>
<gene>
    <name evidence="2" type="ORF">ADIWIN_2082</name>
</gene>
<dbReference type="Gene3D" id="1.20.120.330">
    <property type="entry name" value="Nucleotidyltransferases domain 2"/>
    <property type="match status" value="1"/>
</dbReference>
<protein>
    <recommendedName>
        <fullName evidence="1">HEPN domain-containing protein</fullName>
    </recommendedName>
</protein>
<name>S7X1T4_9FLAO</name>
<dbReference type="SUPFAM" id="SSF81593">
    <property type="entry name" value="Nucleotidyltransferase substrate binding subunit/domain"/>
    <property type="match status" value="1"/>
</dbReference>
<accession>S7X1T4</accession>
<sequence>MKENLKLAKKLFQTAEIDLNAVEILYNNENYSIALFQLQQSVEKFVKSYGIRMEIIKPEDLARKISHLPHKVFTRQYSSKAEELIKLDQTPLLIADMIPPHQRDKSKTKEKIKKLQYLHDAINNADVPKYKDIKRKDLNQFINELKEFEKEEKFDDEKIYNDIKEDFVKTHEHFLEYFKQFNDDFLINDVKKRLEHTEDYVNHQVLDHKFKFRQDEKMAYVSYAWINLSLITAPHEQSTRYPSISNDETPKNYYTNENVVIEFIPTFIEIMRKTINKFNEVYE</sequence>
<comment type="caution">
    <text evidence="2">The sequence shown here is derived from an EMBL/GenBank/DDBJ whole genome shotgun (WGS) entry which is preliminary data.</text>
</comment>
<evidence type="ECO:0000313" key="3">
    <source>
        <dbReference type="Proteomes" id="UP000014962"/>
    </source>
</evidence>